<keyword evidence="2" id="KW-1185">Reference proteome</keyword>
<dbReference type="OrthoDB" id="291432at2"/>
<name>A0A517VBA1_9PLAN</name>
<proteinExistence type="predicted"/>
<evidence type="ECO:0000313" key="2">
    <source>
        <dbReference type="Proteomes" id="UP000316855"/>
    </source>
</evidence>
<dbReference type="Proteomes" id="UP000316855">
    <property type="component" value="Chromosome"/>
</dbReference>
<dbReference type="EMBL" id="CP036343">
    <property type="protein sequence ID" value="QDT90277.1"/>
    <property type="molecule type" value="Genomic_DNA"/>
</dbReference>
<sequence>MRREQKQPKLQQTVSIPEDFREFMQHVHELIETEDESALMESDDLLQYERAYGGLMDEGSREYGFTYFPETNAVSNRRPKWELELDAVDIANICEGSKTTFKVWGCQSPDCECLFSNPEETCFYCDYVDEVT</sequence>
<dbReference type="AlphaFoldDB" id="A0A517VBA1"/>
<protein>
    <submittedName>
        <fullName evidence="1">Uncharacterized protein</fullName>
    </submittedName>
</protein>
<dbReference type="KEGG" id="gax:Pan161_19270"/>
<reference evidence="1 2" key="1">
    <citation type="submission" date="2019-02" db="EMBL/GenBank/DDBJ databases">
        <title>Deep-cultivation of Planctomycetes and their phenomic and genomic characterization uncovers novel biology.</title>
        <authorList>
            <person name="Wiegand S."/>
            <person name="Jogler M."/>
            <person name="Boedeker C."/>
            <person name="Pinto D."/>
            <person name="Vollmers J."/>
            <person name="Rivas-Marin E."/>
            <person name="Kohn T."/>
            <person name="Peeters S.H."/>
            <person name="Heuer A."/>
            <person name="Rast P."/>
            <person name="Oberbeckmann S."/>
            <person name="Bunk B."/>
            <person name="Jeske O."/>
            <person name="Meyerdierks A."/>
            <person name="Storesund J.E."/>
            <person name="Kallscheuer N."/>
            <person name="Luecker S."/>
            <person name="Lage O.M."/>
            <person name="Pohl T."/>
            <person name="Merkel B.J."/>
            <person name="Hornburger P."/>
            <person name="Mueller R.-W."/>
            <person name="Bruemmer F."/>
            <person name="Labrenz M."/>
            <person name="Spormann A.M."/>
            <person name="Op den Camp H."/>
            <person name="Overmann J."/>
            <person name="Amann R."/>
            <person name="Jetten M.S.M."/>
            <person name="Mascher T."/>
            <person name="Medema M.H."/>
            <person name="Devos D.P."/>
            <person name="Kaster A.-K."/>
            <person name="Ovreas L."/>
            <person name="Rohde M."/>
            <person name="Galperin M.Y."/>
            <person name="Jogler C."/>
        </authorList>
    </citation>
    <scope>NUCLEOTIDE SEQUENCE [LARGE SCALE GENOMIC DNA]</scope>
    <source>
        <strain evidence="1 2">Pan161</strain>
    </source>
</reference>
<accession>A0A517VBA1</accession>
<evidence type="ECO:0000313" key="1">
    <source>
        <dbReference type="EMBL" id="QDT90277.1"/>
    </source>
</evidence>
<organism evidence="1 2">
    <name type="scientific">Gimesia algae</name>
    <dbReference type="NCBI Taxonomy" id="2527971"/>
    <lineage>
        <taxon>Bacteria</taxon>
        <taxon>Pseudomonadati</taxon>
        <taxon>Planctomycetota</taxon>
        <taxon>Planctomycetia</taxon>
        <taxon>Planctomycetales</taxon>
        <taxon>Planctomycetaceae</taxon>
        <taxon>Gimesia</taxon>
    </lineage>
</organism>
<dbReference type="RefSeq" id="WP_145226106.1">
    <property type="nucleotide sequence ID" value="NZ_CP036343.1"/>
</dbReference>
<gene>
    <name evidence="1" type="ORF">Pan161_19270</name>
</gene>